<name>A0A1H6K6G7_9RHOB</name>
<evidence type="ECO:0000313" key="4">
    <source>
        <dbReference type="Proteomes" id="UP000199125"/>
    </source>
</evidence>
<keyword evidence="4" id="KW-1185">Reference proteome</keyword>
<reference evidence="4" key="1">
    <citation type="submission" date="2016-10" db="EMBL/GenBank/DDBJ databases">
        <authorList>
            <person name="Varghese N."/>
            <person name="Submissions S."/>
        </authorList>
    </citation>
    <scope>NUCLEOTIDE SEQUENCE [LARGE SCALE GENOMIC DNA]</scope>
    <source>
        <strain evidence="4">DSM 11593</strain>
    </source>
</reference>
<keyword evidence="2" id="KW-0812">Transmembrane</keyword>
<dbReference type="STRING" id="65735.SAMN04488075_0886"/>
<feature type="region of interest" description="Disordered" evidence="1">
    <location>
        <begin position="1"/>
        <end position="44"/>
    </location>
</feature>
<evidence type="ECO:0000313" key="3">
    <source>
        <dbReference type="EMBL" id="SEH70560.1"/>
    </source>
</evidence>
<evidence type="ECO:0000256" key="1">
    <source>
        <dbReference type="SAM" id="MobiDB-lite"/>
    </source>
</evidence>
<evidence type="ECO:0000256" key="2">
    <source>
        <dbReference type="SAM" id="Phobius"/>
    </source>
</evidence>
<accession>A0A1H6K6G7</accession>
<feature type="compositionally biased region" description="Low complexity" evidence="1">
    <location>
        <begin position="109"/>
        <end position="125"/>
    </location>
</feature>
<feature type="compositionally biased region" description="Basic and acidic residues" evidence="1">
    <location>
        <begin position="141"/>
        <end position="155"/>
    </location>
</feature>
<dbReference type="RefSeq" id="WP_090845607.1">
    <property type="nucleotide sequence ID" value="NZ_FNXG01000001.1"/>
</dbReference>
<gene>
    <name evidence="3" type="ORF">SAMN04488075_0886</name>
</gene>
<dbReference type="Proteomes" id="UP000199125">
    <property type="component" value="Unassembled WGS sequence"/>
</dbReference>
<feature type="region of interest" description="Disordered" evidence="1">
    <location>
        <begin position="229"/>
        <end position="280"/>
    </location>
</feature>
<protein>
    <submittedName>
        <fullName evidence="3">Uncharacterized protein</fullName>
    </submittedName>
</protein>
<feature type="compositionally biased region" description="Pro residues" evidence="1">
    <location>
        <begin position="258"/>
        <end position="272"/>
    </location>
</feature>
<keyword evidence="2" id="KW-0472">Membrane</keyword>
<keyword evidence="2" id="KW-1133">Transmembrane helix</keyword>
<feature type="transmembrane region" description="Helical" evidence="2">
    <location>
        <begin position="52"/>
        <end position="73"/>
    </location>
</feature>
<dbReference type="OrthoDB" id="7772402at2"/>
<dbReference type="EMBL" id="FNXG01000001">
    <property type="protein sequence ID" value="SEH70560.1"/>
    <property type="molecule type" value="Genomic_DNA"/>
</dbReference>
<feature type="region of interest" description="Disordered" evidence="1">
    <location>
        <begin position="109"/>
        <end position="171"/>
    </location>
</feature>
<dbReference type="AlphaFoldDB" id="A0A1H6K6G7"/>
<proteinExistence type="predicted"/>
<organism evidence="3 4">
    <name type="scientific">Paracoccus alkenifer</name>
    <dbReference type="NCBI Taxonomy" id="65735"/>
    <lineage>
        <taxon>Bacteria</taxon>
        <taxon>Pseudomonadati</taxon>
        <taxon>Pseudomonadota</taxon>
        <taxon>Alphaproteobacteria</taxon>
        <taxon>Rhodobacterales</taxon>
        <taxon>Paracoccaceae</taxon>
        <taxon>Paracoccus</taxon>
    </lineage>
</organism>
<sequence>MADSDHLPHNTHIPAGGGQRAPRLESRRIPPHGDVSPEGDRIWPQPSNTARLLVYGGTALGVAAATAAGVLAVRKIADLVSGNDALDREADRAAEQAAERARARVYAAAKSAPSARATAAPRFSAMPEPAADELRARRRMRQDAPTRRPPHEKPRAQGGPPRPDPSPRTARKQGFLDEVESNAQRVTRTINEVAGAVGAAITGFRSVAAQADSIMREFGGAADQLRSFLGSHAAESPERRRTGTAGFRPRPGHNGPDAPIPQNPVPQNPAPPDDPRIHRL</sequence>